<dbReference type="RefSeq" id="WP_258118607.1">
    <property type="nucleotide sequence ID" value="NZ_CP062229.1"/>
</dbReference>
<protein>
    <submittedName>
        <fullName evidence="1">Sulfotransferase</fullName>
    </submittedName>
</protein>
<dbReference type="Proteomes" id="UP001058098">
    <property type="component" value="Chromosome"/>
</dbReference>
<keyword evidence="2" id="KW-1185">Reference proteome</keyword>
<dbReference type="InterPro" id="IPR027417">
    <property type="entry name" value="P-loop_NTPase"/>
</dbReference>
<name>A0ABY5QUL5_9HYPH</name>
<evidence type="ECO:0000313" key="2">
    <source>
        <dbReference type="Proteomes" id="UP001058098"/>
    </source>
</evidence>
<evidence type="ECO:0000313" key="1">
    <source>
        <dbReference type="EMBL" id="UVC14392.1"/>
    </source>
</evidence>
<reference evidence="1" key="1">
    <citation type="submission" date="2020-09" db="EMBL/GenBank/DDBJ databases">
        <title>Rhizobia associated with sainfoin plants.</title>
        <authorList>
            <person name="Asharfi S."/>
            <person name="Kuzmanovic N."/>
            <person name="Bunk B."/>
            <person name="Sproeer C."/>
            <person name="Becker M."/>
            <person name="Thuenen T."/>
        </authorList>
    </citation>
    <scope>NUCLEOTIDE SEQUENCE</scope>
    <source>
        <strain evidence="1">OM4</strain>
    </source>
</reference>
<dbReference type="Gene3D" id="3.40.50.300">
    <property type="entry name" value="P-loop containing nucleotide triphosphate hydrolases"/>
    <property type="match status" value="1"/>
</dbReference>
<sequence length="280" mass="31768">MDRAIVINSFGRGGSNILANMIGSSPGVLMTFDEFWQFYYNGGWNLPPMVYRRLGVRAGKLASRSVFYAKRFQKRLERSVQASIAADYQLRKERGLDLALARHVLFKVTEYDIFLNSEIEKQFEETIFVGLVRNGYGLCDSWNRRGVPAMMAGRVYSQVAGKMLAEQAARDNYLLVRFEDMVADPLRFLDRLYGRLALPRPREDAYIHNPKGYGPGQEAAASASRTMRLVDKSYWASLLAENINAAAIERLTSEDLKDFNRYGSGVMETLYEVRWSGPGP</sequence>
<dbReference type="SUPFAM" id="SSF52540">
    <property type="entry name" value="P-loop containing nucleoside triphosphate hydrolases"/>
    <property type="match status" value="1"/>
</dbReference>
<proteinExistence type="predicted"/>
<organism evidence="1 2">
    <name type="scientific">Mesorhizobium onobrychidis</name>
    <dbReference type="NCBI Taxonomy" id="2775404"/>
    <lineage>
        <taxon>Bacteria</taxon>
        <taxon>Pseudomonadati</taxon>
        <taxon>Pseudomonadota</taxon>
        <taxon>Alphaproteobacteria</taxon>
        <taxon>Hyphomicrobiales</taxon>
        <taxon>Phyllobacteriaceae</taxon>
        <taxon>Mesorhizobium</taxon>
    </lineage>
</organism>
<accession>A0ABY5QUL5</accession>
<dbReference type="EMBL" id="CP062229">
    <property type="protein sequence ID" value="UVC14392.1"/>
    <property type="molecule type" value="Genomic_DNA"/>
</dbReference>
<gene>
    <name evidence="1" type="ORF">IHQ72_27680</name>
</gene>